<dbReference type="EMBL" id="PJRQ01000030">
    <property type="protein sequence ID" value="PLR12676.1"/>
    <property type="molecule type" value="Genomic_DNA"/>
</dbReference>
<dbReference type="Proteomes" id="UP000234483">
    <property type="component" value="Unassembled WGS sequence"/>
</dbReference>
<gene>
    <name evidence="1" type="ORF">C1707_08970</name>
    <name evidence="2" type="ORF">CFHF_14655</name>
</gene>
<dbReference type="RefSeq" id="WP_101713741.1">
    <property type="nucleotide sequence ID" value="NZ_CP026100.1"/>
</dbReference>
<proteinExistence type="predicted"/>
<evidence type="ECO:0000313" key="4">
    <source>
        <dbReference type="Proteomes" id="UP000281192"/>
    </source>
</evidence>
<reference evidence="2 3" key="1">
    <citation type="submission" date="2017-12" db="EMBL/GenBank/DDBJ databases">
        <title>The genome sequence of Caulobacter flavus CGMCC1 15093.</title>
        <authorList>
            <person name="Gao J."/>
            <person name="Mao X."/>
            <person name="Sun J."/>
        </authorList>
    </citation>
    <scope>NUCLEOTIDE SEQUENCE [LARGE SCALE GENOMIC DNA]</scope>
    <source>
        <strain evidence="2 3">CGMCC1 15093</strain>
    </source>
</reference>
<evidence type="ECO:0000313" key="2">
    <source>
        <dbReference type="EMBL" id="PLR12676.1"/>
    </source>
</evidence>
<dbReference type="Proteomes" id="UP000281192">
    <property type="component" value="Chromosome"/>
</dbReference>
<sequence>MIELRIEQQGEAVKVELTEELLALLGAKAGDTLVIDGEAGGPFTVAARSTDERFERGRAFLDRYRSTFEALAK</sequence>
<dbReference type="GO" id="GO:0003677">
    <property type="term" value="F:DNA binding"/>
    <property type="evidence" value="ECO:0007669"/>
    <property type="project" value="UniProtKB-KW"/>
</dbReference>
<name>A0A2N5CRQ1_9CAUL</name>
<dbReference type="OrthoDB" id="7192684at2"/>
<dbReference type="KEGG" id="cfh:C1707_08970"/>
<keyword evidence="4" id="KW-1185">Reference proteome</keyword>
<dbReference type="AlphaFoldDB" id="A0A2N5CRQ1"/>
<evidence type="ECO:0000313" key="3">
    <source>
        <dbReference type="Proteomes" id="UP000234483"/>
    </source>
</evidence>
<keyword evidence="2" id="KW-0238">DNA-binding</keyword>
<reference evidence="1 4" key="2">
    <citation type="submission" date="2018-01" db="EMBL/GenBank/DDBJ databases">
        <title>Complete genome sequence of Caulobacter flavus RHGG3.</title>
        <authorList>
            <person name="Yang E."/>
        </authorList>
    </citation>
    <scope>NUCLEOTIDE SEQUENCE [LARGE SCALE GENOMIC DNA]</scope>
    <source>
        <strain evidence="1 4">RHGG3</strain>
    </source>
</reference>
<protein>
    <submittedName>
        <fullName evidence="2">AbrB/MazE/SpoVT family DNA-binding domain-containing protein</fullName>
    </submittedName>
</protein>
<dbReference type="EMBL" id="CP026100">
    <property type="protein sequence ID" value="AYV46379.1"/>
    <property type="molecule type" value="Genomic_DNA"/>
</dbReference>
<evidence type="ECO:0000313" key="1">
    <source>
        <dbReference type="EMBL" id="AYV46379.1"/>
    </source>
</evidence>
<organism evidence="2 3">
    <name type="scientific">Caulobacter flavus</name>
    <dbReference type="NCBI Taxonomy" id="1679497"/>
    <lineage>
        <taxon>Bacteria</taxon>
        <taxon>Pseudomonadati</taxon>
        <taxon>Pseudomonadota</taxon>
        <taxon>Alphaproteobacteria</taxon>
        <taxon>Caulobacterales</taxon>
        <taxon>Caulobacteraceae</taxon>
        <taxon>Caulobacter</taxon>
    </lineage>
</organism>
<accession>A0A2N5CRQ1</accession>